<dbReference type="EMBL" id="LR796136">
    <property type="protein sequence ID" value="CAB4120998.1"/>
    <property type="molecule type" value="Genomic_DNA"/>
</dbReference>
<dbReference type="EMBL" id="LR798189">
    <property type="protein sequence ID" value="CAB5078977.1"/>
    <property type="molecule type" value="Genomic_DNA"/>
</dbReference>
<accession>A0A6J5TAJ6</accession>
<gene>
    <name evidence="3" type="ORF">UFOVP145_18</name>
    <name evidence="1" type="ORF">UFOVP4_56</name>
    <name evidence="2" type="ORF">UFOVP64_4</name>
</gene>
<proteinExistence type="predicted"/>
<protein>
    <submittedName>
        <fullName evidence="2">Uncharacterized protein</fullName>
    </submittedName>
</protein>
<evidence type="ECO:0000313" key="2">
    <source>
        <dbReference type="EMBL" id="CAB4241229.1"/>
    </source>
</evidence>
<organism evidence="2">
    <name type="scientific">uncultured Caudovirales phage</name>
    <dbReference type="NCBI Taxonomy" id="2100421"/>
    <lineage>
        <taxon>Viruses</taxon>
        <taxon>Duplodnaviria</taxon>
        <taxon>Heunggongvirae</taxon>
        <taxon>Uroviricota</taxon>
        <taxon>Caudoviricetes</taxon>
        <taxon>Peduoviridae</taxon>
        <taxon>Maltschvirus</taxon>
        <taxon>Maltschvirus maltsch</taxon>
    </lineage>
</organism>
<evidence type="ECO:0000313" key="3">
    <source>
        <dbReference type="EMBL" id="CAB5078977.1"/>
    </source>
</evidence>
<sequence length="146" mass="16173">MEETLKELGYPALLSIIEEAQDDVANAKAWFSRVQRELSDRLEGSVKNELAALDKATGTVNIPLQGGMIAKGIIDKKVEWDNDKLMAIAWAMPWERVTKIFKITFSVPERVYDGIRAADEALAAKLDTARTIKVGDPKITLSREAA</sequence>
<reference evidence="2" key="1">
    <citation type="submission" date="2020-05" db="EMBL/GenBank/DDBJ databases">
        <authorList>
            <person name="Chiriac C."/>
            <person name="Salcher M."/>
            <person name="Ghai R."/>
            <person name="Kavagutti S V."/>
        </authorList>
    </citation>
    <scope>NUCLEOTIDE SEQUENCE</scope>
</reference>
<dbReference type="EMBL" id="LR797822">
    <property type="protein sequence ID" value="CAB4241229.1"/>
    <property type="molecule type" value="Genomic_DNA"/>
</dbReference>
<name>A0A6J5TAJ6_9CAUD</name>
<evidence type="ECO:0000313" key="1">
    <source>
        <dbReference type="EMBL" id="CAB4120998.1"/>
    </source>
</evidence>